<dbReference type="PANTHER" id="PTHR11895:SF7">
    <property type="entry name" value="GLUTAMYL-TRNA(GLN) AMIDOTRANSFERASE SUBUNIT A, MITOCHONDRIAL"/>
    <property type="match status" value="1"/>
</dbReference>
<dbReference type="InterPro" id="IPR000120">
    <property type="entry name" value="Amidase"/>
</dbReference>
<dbReference type="PROSITE" id="PS00571">
    <property type="entry name" value="AMIDASES"/>
    <property type="match status" value="1"/>
</dbReference>
<reference evidence="4 5" key="1">
    <citation type="submission" date="2020-05" db="EMBL/GenBank/DDBJ databases">
        <title>Actinomadura verrucosospora NRRL-B18236 (PFL_A860) Genome sequencing and assembly.</title>
        <authorList>
            <person name="Samborskyy M."/>
        </authorList>
    </citation>
    <scope>NUCLEOTIDE SEQUENCE [LARGE SCALE GENOMIC DNA]</scope>
    <source>
        <strain evidence="4 5">NRRL:B18236</strain>
    </source>
</reference>
<organism evidence="4 5">
    <name type="scientific">Actinomadura verrucosospora</name>
    <dbReference type="NCBI Taxonomy" id="46165"/>
    <lineage>
        <taxon>Bacteria</taxon>
        <taxon>Bacillati</taxon>
        <taxon>Actinomycetota</taxon>
        <taxon>Actinomycetes</taxon>
        <taxon>Streptosporangiales</taxon>
        <taxon>Thermomonosporaceae</taxon>
        <taxon>Actinomadura</taxon>
    </lineage>
</organism>
<feature type="domain" description="Amidase" evidence="3">
    <location>
        <begin position="26"/>
        <end position="451"/>
    </location>
</feature>
<comment type="similarity">
    <text evidence="1">Belongs to the amidase family.</text>
</comment>
<keyword evidence="4" id="KW-0378">Hydrolase</keyword>
<dbReference type="PANTHER" id="PTHR11895">
    <property type="entry name" value="TRANSAMIDASE"/>
    <property type="match status" value="1"/>
</dbReference>
<protein>
    <submittedName>
        <fullName evidence="4">6-aminohexanoate-cyclic-dimer hydrolase</fullName>
    </submittedName>
</protein>
<dbReference type="GO" id="GO:0016787">
    <property type="term" value="F:hydrolase activity"/>
    <property type="evidence" value="ECO:0007669"/>
    <property type="project" value="UniProtKB-KW"/>
</dbReference>
<evidence type="ECO:0000256" key="2">
    <source>
        <dbReference type="SAM" id="MobiDB-lite"/>
    </source>
</evidence>
<dbReference type="EMBL" id="CP053892">
    <property type="protein sequence ID" value="QKG27215.1"/>
    <property type="molecule type" value="Genomic_DNA"/>
</dbReference>
<feature type="region of interest" description="Disordered" evidence="2">
    <location>
        <begin position="124"/>
        <end position="154"/>
    </location>
</feature>
<keyword evidence="5" id="KW-1185">Reference proteome</keyword>
<evidence type="ECO:0000256" key="1">
    <source>
        <dbReference type="ARBA" id="ARBA00009199"/>
    </source>
</evidence>
<gene>
    <name evidence="4" type="ORF">ACTIVE_8868</name>
</gene>
<name>A0A7D3VYV7_ACTVE</name>
<dbReference type="Proteomes" id="UP000501240">
    <property type="component" value="Chromosome"/>
</dbReference>
<proteinExistence type="inferred from homology"/>
<evidence type="ECO:0000313" key="4">
    <source>
        <dbReference type="EMBL" id="QKG27215.1"/>
    </source>
</evidence>
<dbReference type="InterPro" id="IPR020556">
    <property type="entry name" value="Amidase_CS"/>
</dbReference>
<dbReference type="Gene3D" id="3.90.1300.10">
    <property type="entry name" value="Amidase signature (AS) domain"/>
    <property type="match status" value="1"/>
</dbReference>
<accession>A0A7D3VYV7</accession>
<dbReference type="RefSeq" id="WP_173100532.1">
    <property type="nucleotide sequence ID" value="NZ_CP053892.1"/>
</dbReference>
<dbReference type="InterPro" id="IPR036928">
    <property type="entry name" value="AS_sf"/>
</dbReference>
<dbReference type="InterPro" id="IPR023631">
    <property type="entry name" value="Amidase_dom"/>
</dbReference>
<feature type="region of interest" description="Disordered" evidence="2">
    <location>
        <begin position="227"/>
        <end position="249"/>
    </location>
</feature>
<sequence length="474" mass="49740">MSHDFLDLDGVAQAGLLRTGRLSPAELVDAAIDRIERLDPVLGALAAERFERARDEAARPARGAFAGVPFLLKDAVQHSAGDRYQHGMTYLREHPWVSPADTALTGRYRAAGLVLLGRTKVPELTMSPTTEPLAHGPSRNPWDPTRSSGGSSGGSAVAVASGMVAFAHGNDMGGSIRIPASCCGLVGLKPSRARMTLAPYASYWGPLTHEHVLTRTVRDSAAVLDATAGPAPGDLTAAPPPSRPWTAELGADPGRLRIGLLQERPSGGPIAPECATAVNATARMLESLGHHVRILAPGAFADADGVSAMGLVIATSVARDVTAWERRIGVPMHDLEPGTAAAVARGSATTTAQLLDALDVLARWSRRIVRASSAVDVVLSPTLPGLPPPLGMLSGDRPLSETAPAWTAMAELAVLSNISGQPAISLPLHRTETGLPIGIQLTAPYAREDLLFRLSSQLERTAPWPQTPSHLTRS</sequence>
<dbReference type="AlphaFoldDB" id="A0A7D3VYV7"/>
<evidence type="ECO:0000259" key="3">
    <source>
        <dbReference type="Pfam" id="PF01425"/>
    </source>
</evidence>
<evidence type="ECO:0000313" key="5">
    <source>
        <dbReference type="Proteomes" id="UP000501240"/>
    </source>
</evidence>
<dbReference type="Pfam" id="PF01425">
    <property type="entry name" value="Amidase"/>
    <property type="match status" value="1"/>
</dbReference>
<dbReference type="SUPFAM" id="SSF75304">
    <property type="entry name" value="Amidase signature (AS) enzymes"/>
    <property type="match status" value="1"/>
</dbReference>